<gene>
    <name evidence="4" type="ORF">ACFFTP_04555</name>
</gene>
<dbReference type="SMART" id="SM00342">
    <property type="entry name" value="HTH_ARAC"/>
    <property type="match status" value="1"/>
</dbReference>
<evidence type="ECO:0000256" key="1">
    <source>
        <dbReference type="ARBA" id="ARBA00023015"/>
    </source>
</evidence>
<dbReference type="InterPro" id="IPR018060">
    <property type="entry name" value="HTH_AraC"/>
</dbReference>
<dbReference type="SUPFAM" id="SSF52317">
    <property type="entry name" value="Class I glutamine amidotransferase-like"/>
    <property type="match status" value="1"/>
</dbReference>
<proteinExistence type="predicted"/>
<organism evidence="4 5">
    <name type="scientific">Streptomyces roseoviridis</name>
    <dbReference type="NCBI Taxonomy" id="67361"/>
    <lineage>
        <taxon>Bacteria</taxon>
        <taxon>Bacillati</taxon>
        <taxon>Actinomycetota</taxon>
        <taxon>Actinomycetes</taxon>
        <taxon>Kitasatosporales</taxon>
        <taxon>Streptomycetaceae</taxon>
        <taxon>Streptomyces</taxon>
    </lineage>
</organism>
<dbReference type="CDD" id="cd03137">
    <property type="entry name" value="GATase1_AraC_1"/>
    <property type="match status" value="1"/>
</dbReference>
<dbReference type="PROSITE" id="PS01124">
    <property type="entry name" value="HTH_ARAC_FAMILY_2"/>
    <property type="match status" value="1"/>
</dbReference>
<protein>
    <submittedName>
        <fullName evidence="4">GlxA family transcriptional regulator</fullName>
    </submittedName>
</protein>
<accession>A0ABV5QJX8</accession>
<evidence type="ECO:0000313" key="4">
    <source>
        <dbReference type="EMBL" id="MFB9553468.1"/>
    </source>
</evidence>
<feature type="domain" description="HTH araC/xylS-type" evidence="3">
    <location>
        <begin position="223"/>
        <end position="321"/>
    </location>
</feature>
<dbReference type="InterPro" id="IPR052158">
    <property type="entry name" value="INH-QAR"/>
</dbReference>
<keyword evidence="5" id="KW-1185">Reference proteome</keyword>
<dbReference type="Gene3D" id="3.40.50.880">
    <property type="match status" value="1"/>
</dbReference>
<sequence>MPPPHRPHRVAVLALPGLLPFELGIPHRIFGRAKDPGGRPLYETVTCAPVVGPVRTDADFAIHVEHGPEALATADTVVVPASYELGPVYEEGRLTEPLASALARIRPGTRLVSICTGGYVLAAAGYLDGRPATTHWASADHFQRLFPRVRVDADVLFVDDGDVLTSAGVAAGIDLCLHIVRRDHGTAVANEVARRTVVPPYRDGGQAQYVERPVPDPAVSTTTAARAWALAHLHEPIRLRDLAVRESMSVRTFTRRFRDEVGTSPGQWLTQQRVERARHLLETTDLPVDQVAHDSGFGTAQSLRVHLQGAIGVTPTAYRRTFRAAGSPA</sequence>
<reference evidence="4 5" key="1">
    <citation type="submission" date="2024-09" db="EMBL/GenBank/DDBJ databases">
        <authorList>
            <person name="Sun Q."/>
            <person name="Mori K."/>
        </authorList>
    </citation>
    <scope>NUCLEOTIDE SEQUENCE [LARGE SCALE GENOMIC DNA]</scope>
    <source>
        <strain evidence="4 5">JCM 4414</strain>
    </source>
</reference>
<dbReference type="InterPro" id="IPR009057">
    <property type="entry name" value="Homeodomain-like_sf"/>
</dbReference>
<comment type="caution">
    <text evidence="4">The sequence shown here is derived from an EMBL/GenBank/DDBJ whole genome shotgun (WGS) entry which is preliminary data.</text>
</comment>
<dbReference type="EMBL" id="JBHMCT010000005">
    <property type="protein sequence ID" value="MFB9553468.1"/>
    <property type="molecule type" value="Genomic_DNA"/>
</dbReference>
<name>A0ABV5QJX8_9ACTN</name>
<keyword evidence="1" id="KW-0805">Transcription regulation</keyword>
<evidence type="ECO:0000259" key="3">
    <source>
        <dbReference type="PROSITE" id="PS01124"/>
    </source>
</evidence>
<evidence type="ECO:0000313" key="5">
    <source>
        <dbReference type="Proteomes" id="UP001589716"/>
    </source>
</evidence>
<evidence type="ECO:0000256" key="2">
    <source>
        <dbReference type="ARBA" id="ARBA00023163"/>
    </source>
</evidence>
<dbReference type="RefSeq" id="WP_345486422.1">
    <property type="nucleotide sequence ID" value="NZ_BAAAWU010000001.1"/>
</dbReference>
<dbReference type="Proteomes" id="UP001589716">
    <property type="component" value="Unassembled WGS sequence"/>
</dbReference>
<keyword evidence="2" id="KW-0804">Transcription</keyword>
<dbReference type="PANTHER" id="PTHR43130:SF3">
    <property type="entry name" value="HTH-TYPE TRANSCRIPTIONAL REGULATOR RV1931C"/>
    <property type="match status" value="1"/>
</dbReference>
<dbReference type="Gene3D" id="1.10.10.60">
    <property type="entry name" value="Homeodomain-like"/>
    <property type="match status" value="1"/>
</dbReference>
<dbReference type="PANTHER" id="PTHR43130">
    <property type="entry name" value="ARAC-FAMILY TRANSCRIPTIONAL REGULATOR"/>
    <property type="match status" value="1"/>
</dbReference>
<dbReference type="SUPFAM" id="SSF46689">
    <property type="entry name" value="Homeodomain-like"/>
    <property type="match status" value="2"/>
</dbReference>
<dbReference type="InterPro" id="IPR029062">
    <property type="entry name" value="Class_I_gatase-like"/>
</dbReference>
<dbReference type="Pfam" id="PF01965">
    <property type="entry name" value="DJ-1_PfpI"/>
    <property type="match status" value="1"/>
</dbReference>
<dbReference type="Pfam" id="PF12833">
    <property type="entry name" value="HTH_18"/>
    <property type="match status" value="1"/>
</dbReference>
<dbReference type="InterPro" id="IPR002818">
    <property type="entry name" value="DJ-1/PfpI"/>
</dbReference>